<gene>
    <name evidence="11" type="ordered locus">STH3262</name>
</gene>
<evidence type="ECO:0000256" key="3">
    <source>
        <dbReference type="ARBA" id="ARBA00022485"/>
    </source>
</evidence>
<dbReference type="InterPro" id="IPR011766">
    <property type="entry name" value="TPP_enzyme_TPP-bd"/>
</dbReference>
<feature type="domain" description="Thiamine pyrophosphate enzyme TPP-binding" evidence="9">
    <location>
        <begin position="537"/>
        <end position="644"/>
    </location>
</feature>
<evidence type="ECO:0000259" key="9">
    <source>
        <dbReference type="Pfam" id="PF02775"/>
    </source>
</evidence>
<dbReference type="InterPro" id="IPR029061">
    <property type="entry name" value="THDP-binding"/>
</dbReference>
<feature type="domain" description="Pyruvate flavodoxin/ferredoxin oxidoreductase pyrimidine binding" evidence="8">
    <location>
        <begin position="26"/>
        <end position="250"/>
    </location>
</feature>
<dbReference type="OrthoDB" id="9794954at2"/>
<sequence length="755" mass="83640">MALKEEHLRVQKTTFKSGNEMAALAASQINFHLMGYYPITPSTEIAEFIDEMRVEGENNIVMIAGDGEHGAAGICYGAAVAGGRVFNATSANGYLYALEQMPVQSGTRMPMVMDLVTRSVSGPLDIRGDHSDLYFALNTGWIILYANNPQEVYDLHPIAVRVGEHPDVRLPVIVGFDGFFTSHQKRRVSYFEDPKVLQEFVGPQPEGFPHALDPRNPQTFGPYMNDPDLINNKYQLHLAMEAARRVIPEIFAEWERISGRRLEMVEAYRMEDADVALVLLGSAADTGKQVADKLREQGVRAGVVTLHVLRPFPAAEIRQVLRGVSAVVIGERADSYGSGGGNLSHEIKSALKDDPDNRTLVATRIYGLGGKDFYPADAEAFYELALEMARTGRVEVPFDYHGTTAATETQPLEVVRPLTREEQQSPVKVEVVGDELKVTVPPPRQMMGMPKRITPGHGACPGCGIFPALDNFFRALSGDVVVLFQTGCAMVVTTGYPYSAHRVTYIHNLFQNGAATLSGVVEMFYEKKRRGEIDAGEDITFVMVTGDGGMDIGMGPAIGAALRNHRMIILEYDNEGYMNTGSQLSYSTPIGHKTATSNVGRLGGGKTFHHKDTPQIMAACHIPYVFTAVESQPQDLWKKAAKAQWYAKNVGLAYGKLLIACPLNWLSEDRMGSKIVQAAVDCNFFPLYEVERGKTRLTYDPEAKGKKIPVEEWLKMMGKTRHLLKPEFAEVLEEFKQEVDRRFRRIKAMSEHPDL</sequence>
<dbReference type="STRING" id="292459.STH3262"/>
<dbReference type="AlphaFoldDB" id="Q67JA6"/>
<dbReference type="SUPFAM" id="SSF52518">
    <property type="entry name" value="Thiamin diphosphate-binding fold (THDP-binding)"/>
    <property type="match status" value="2"/>
</dbReference>
<dbReference type="EMBL" id="AP006840">
    <property type="protein sequence ID" value="BAD42244.1"/>
    <property type="molecule type" value="Genomic_DNA"/>
</dbReference>
<keyword evidence="11" id="KW-0670">Pyruvate</keyword>
<dbReference type="KEGG" id="sth:STH3262"/>
<keyword evidence="12" id="KW-1185">Reference proteome</keyword>
<dbReference type="Pfam" id="PF17147">
    <property type="entry name" value="PFOR_II"/>
    <property type="match status" value="1"/>
</dbReference>
<evidence type="ECO:0000256" key="2">
    <source>
        <dbReference type="ARBA" id="ARBA00022448"/>
    </source>
</evidence>
<evidence type="ECO:0000313" key="11">
    <source>
        <dbReference type="EMBL" id="BAD42244.1"/>
    </source>
</evidence>
<keyword evidence="5" id="KW-0560">Oxidoreductase</keyword>
<dbReference type="CDD" id="cd03376">
    <property type="entry name" value="TPP_PFOR_porB_like"/>
    <property type="match status" value="1"/>
</dbReference>
<dbReference type="CDD" id="cd07034">
    <property type="entry name" value="TPP_PYR_PFOR_IOR-alpha_like"/>
    <property type="match status" value="1"/>
</dbReference>
<dbReference type="InterPro" id="IPR002880">
    <property type="entry name" value="Pyrv_Fd/Flavodoxin_OxRdtase_N"/>
</dbReference>
<dbReference type="eggNOG" id="COG1013">
    <property type="taxonomic scope" value="Bacteria"/>
</dbReference>
<dbReference type="Pfam" id="PF01855">
    <property type="entry name" value="POR_N"/>
    <property type="match status" value="1"/>
</dbReference>
<keyword evidence="4" id="KW-0249">Electron transport</keyword>
<keyword evidence="3" id="KW-0479">Metal-binding</keyword>
<dbReference type="PANTHER" id="PTHR32154:SF0">
    <property type="entry name" value="PYRUVATE-FLAVODOXIN OXIDOREDUCTASE-RELATED"/>
    <property type="match status" value="1"/>
</dbReference>
<keyword evidence="3" id="KW-0004">4Fe-4S</keyword>
<dbReference type="GO" id="GO:0030976">
    <property type="term" value="F:thiamine pyrophosphate binding"/>
    <property type="evidence" value="ECO:0007669"/>
    <property type="project" value="InterPro"/>
</dbReference>
<dbReference type="Proteomes" id="UP000000417">
    <property type="component" value="Chromosome"/>
</dbReference>
<evidence type="ECO:0000256" key="1">
    <source>
        <dbReference type="ARBA" id="ARBA00009032"/>
    </source>
</evidence>
<organism evidence="11 12">
    <name type="scientific">Symbiobacterium thermophilum (strain DSM 24528 / JCM 14929 / IAM 14863 / T)</name>
    <dbReference type="NCBI Taxonomy" id="292459"/>
    <lineage>
        <taxon>Bacteria</taxon>
        <taxon>Bacillati</taxon>
        <taxon>Bacillota</taxon>
        <taxon>Clostridia</taxon>
        <taxon>Eubacteriales</taxon>
        <taxon>Symbiobacteriaceae</taxon>
        <taxon>Symbiobacterium</taxon>
    </lineage>
</organism>
<comment type="similarity">
    <text evidence="1">Belongs to the pyruvate:ferredoxin/flavodoxin oxidoreductase family.</text>
</comment>
<dbReference type="GO" id="GO:0051539">
    <property type="term" value="F:4 iron, 4 sulfur cluster binding"/>
    <property type="evidence" value="ECO:0007669"/>
    <property type="project" value="UniProtKB-KW"/>
</dbReference>
<evidence type="ECO:0000256" key="6">
    <source>
        <dbReference type="ARBA" id="ARBA00023004"/>
    </source>
</evidence>
<dbReference type="SUPFAM" id="SSF52922">
    <property type="entry name" value="TK C-terminal domain-like"/>
    <property type="match status" value="1"/>
</dbReference>
<feature type="domain" description="Pyruvate:ferredoxin oxidoreductase core" evidence="10">
    <location>
        <begin position="273"/>
        <end position="377"/>
    </location>
</feature>
<dbReference type="RefSeq" id="WP_011197375.1">
    <property type="nucleotide sequence ID" value="NC_006177.1"/>
</dbReference>
<proteinExistence type="inferred from homology"/>
<accession>Q67JA6</accession>
<dbReference type="InterPro" id="IPR050722">
    <property type="entry name" value="Pyruvate:ferred/Flavod_OxRd"/>
</dbReference>
<evidence type="ECO:0000256" key="7">
    <source>
        <dbReference type="ARBA" id="ARBA00023014"/>
    </source>
</evidence>
<dbReference type="Pfam" id="PF02775">
    <property type="entry name" value="TPP_enzyme_C"/>
    <property type="match status" value="1"/>
</dbReference>
<evidence type="ECO:0000313" key="12">
    <source>
        <dbReference type="Proteomes" id="UP000000417"/>
    </source>
</evidence>
<name>Q67JA6_SYMTH</name>
<keyword evidence="2" id="KW-0813">Transport</keyword>
<dbReference type="eggNOG" id="COG0674">
    <property type="taxonomic scope" value="Bacteria"/>
</dbReference>
<dbReference type="GO" id="GO:0016491">
    <property type="term" value="F:oxidoreductase activity"/>
    <property type="evidence" value="ECO:0007669"/>
    <property type="project" value="UniProtKB-KW"/>
</dbReference>
<evidence type="ECO:0000256" key="4">
    <source>
        <dbReference type="ARBA" id="ARBA00022982"/>
    </source>
</evidence>
<reference evidence="11 12" key="1">
    <citation type="journal article" date="2004" name="Nucleic Acids Res.">
        <title>Genome sequence of Symbiobacterium thermophilum, an uncultivable bacterium that depends on microbial commensalism.</title>
        <authorList>
            <person name="Ueda K."/>
            <person name="Yamashita A."/>
            <person name="Ishikawa J."/>
            <person name="Shimada M."/>
            <person name="Watsuji T."/>
            <person name="Morimura K."/>
            <person name="Ikeda H."/>
            <person name="Hattori M."/>
            <person name="Beppu T."/>
        </authorList>
    </citation>
    <scope>NUCLEOTIDE SEQUENCE [LARGE SCALE GENOMIC DNA]</scope>
    <source>
        <strain evidence="12">T / IAM 14863</strain>
    </source>
</reference>
<evidence type="ECO:0000259" key="8">
    <source>
        <dbReference type="Pfam" id="PF01855"/>
    </source>
</evidence>
<dbReference type="InterPro" id="IPR009014">
    <property type="entry name" value="Transketo_C/PFOR_II"/>
</dbReference>
<dbReference type="Gene3D" id="3.40.50.970">
    <property type="match status" value="3"/>
</dbReference>
<keyword evidence="6" id="KW-0408">Iron</keyword>
<dbReference type="FunFam" id="3.40.50.970:FF:000012">
    <property type="entry name" value="Pyruvate:ferredoxin (Flavodoxin) oxidoreductase"/>
    <property type="match status" value="1"/>
</dbReference>
<protein>
    <submittedName>
        <fullName evidence="11">Pyruvate ferredoxin oxidoreductase alpha-beta subunit</fullName>
    </submittedName>
</protein>
<dbReference type="GO" id="GO:0006979">
    <property type="term" value="P:response to oxidative stress"/>
    <property type="evidence" value="ECO:0007669"/>
    <property type="project" value="TreeGrafter"/>
</dbReference>
<evidence type="ECO:0000259" key="10">
    <source>
        <dbReference type="Pfam" id="PF17147"/>
    </source>
</evidence>
<keyword evidence="7" id="KW-0411">Iron-sulfur</keyword>
<dbReference type="PANTHER" id="PTHR32154">
    <property type="entry name" value="PYRUVATE-FLAVODOXIN OXIDOREDUCTASE-RELATED"/>
    <property type="match status" value="1"/>
</dbReference>
<dbReference type="HOGENOM" id="CLU_020913_0_0_9"/>
<dbReference type="InterPro" id="IPR033412">
    <property type="entry name" value="PFOR_II"/>
</dbReference>
<evidence type="ECO:0000256" key="5">
    <source>
        <dbReference type="ARBA" id="ARBA00023002"/>
    </source>
</evidence>
<dbReference type="Gene3D" id="3.40.50.920">
    <property type="match status" value="1"/>
</dbReference>